<dbReference type="InParanoid" id="W2SAM6"/>
<dbReference type="OrthoDB" id="5792673at2759"/>
<keyword evidence="3" id="KW-1185">Reference proteome</keyword>
<sequence>MPKARVGPENWPTSLPYLSASILSPDVPKDTLSTKALSSPSLEADVATIPPPQTPYSNICITPINDPAHPACGQCGLFTTQVHAPDSFICLYLGLVHSTQAEPSAAFTDYNSHEPKSDYDLSLDRDLGLAIDANNMGNEARFINDYRGIADRPNAEFRDVIVKAKNGKRERGVGVFVKAAKRDKKTKSKRQDDNGISKGAEILVSYGRGFWSARRAEAEEATQATTDASLDGYS</sequence>
<dbReference type="STRING" id="1220924.W2SAM6"/>
<dbReference type="HOGENOM" id="CLU_054608_0_1_1"/>
<dbReference type="PROSITE" id="PS50280">
    <property type="entry name" value="SET"/>
    <property type="match status" value="1"/>
</dbReference>
<accession>W2SAM6</accession>
<organism evidence="2 3">
    <name type="scientific">Cyphellophora europaea (strain CBS 101466)</name>
    <name type="common">Phialophora europaea</name>
    <dbReference type="NCBI Taxonomy" id="1220924"/>
    <lineage>
        <taxon>Eukaryota</taxon>
        <taxon>Fungi</taxon>
        <taxon>Dikarya</taxon>
        <taxon>Ascomycota</taxon>
        <taxon>Pezizomycotina</taxon>
        <taxon>Eurotiomycetes</taxon>
        <taxon>Chaetothyriomycetidae</taxon>
        <taxon>Chaetothyriales</taxon>
        <taxon>Cyphellophoraceae</taxon>
        <taxon>Cyphellophora</taxon>
    </lineage>
</organism>
<dbReference type="InterPro" id="IPR001214">
    <property type="entry name" value="SET_dom"/>
</dbReference>
<protein>
    <recommendedName>
        <fullName evidence="1">SET domain-containing protein</fullName>
    </recommendedName>
</protein>
<dbReference type="Gene3D" id="2.170.270.10">
    <property type="entry name" value="SET domain"/>
    <property type="match status" value="1"/>
</dbReference>
<evidence type="ECO:0000259" key="1">
    <source>
        <dbReference type="PROSITE" id="PS50280"/>
    </source>
</evidence>
<dbReference type="Pfam" id="PF00856">
    <property type="entry name" value="SET"/>
    <property type="match status" value="1"/>
</dbReference>
<feature type="domain" description="SET" evidence="1">
    <location>
        <begin position="57"/>
        <end position="207"/>
    </location>
</feature>
<evidence type="ECO:0000313" key="2">
    <source>
        <dbReference type="EMBL" id="ETN45752.1"/>
    </source>
</evidence>
<dbReference type="SUPFAM" id="SSF82199">
    <property type="entry name" value="SET domain"/>
    <property type="match status" value="1"/>
</dbReference>
<dbReference type="AlphaFoldDB" id="W2SAM6"/>
<dbReference type="Proteomes" id="UP000030752">
    <property type="component" value="Unassembled WGS sequence"/>
</dbReference>
<dbReference type="VEuPathDB" id="FungiDB:HMPREF1541_09585"/>
<proteinExistence type="predicted"/>
<dbReference type="EMBL" id="KB822712">
    <property type="protein sequence ID" value="ETN45752.1"/>
    <property type="molecule type" value="Genomic_DNA"/>
</dbReference>
<gene>
    <name evidence="2" type="ORF">HMPREF1541_09585</name>
</gene>
<name>W2SAM6_CYPE1</name>
<dbReference type="InterPro" id="IPR046341">
    <property type="entry name" value="SET_dom_sf"/>
</dbReference>
<dbReference type="RefSeq" id="XP_008712480.1">
    <property type="nucleotide sequence ID" value="XM_008714258.1"/>
</dbReference>
<dbReference type="eggNOG" id="ENOG502S3NK">
    <property type="taxonomic scope" value="Eukaryota"/>
</dbReference>
<evidence type="ECO:0000313" key="3">
    <source>
        <dbReference type="Proteomes" id="UP000030752"/>
    </source>
</evidence>
<reference evidence="2 3" key="1">
    <citation type="submission" date="2013-03" db="EMBL/GenBank/DDBJ databases">
        <title>The Genome Sequence of Phialophora europaea CBS 101466.</title>
        <authorList>
            <consortium name="The Broad Institute Genomics Platform"/>
            <person name="Cuomo C."/>
            <person name="de Hoog S."/>
            <person name="Gorbushina A."/>
            <person name="Walker B."/>
            <person name="Young S.K."/>
            <person name="Zeng Q."/>
            <person name="Gargeya S."/>
            <person name="Fitzgerald M."/>
            <person name="Haas B."/>
            <person name="Abouelleil A."/>
            <person name="Allen A.W."/>
            <person name="Alvarado L."/>
            <person name="Arachchi H.M."/>
            <person name="Berlin A.M."/>
            <person name="Chapman S.B."/>
            <person name="Gainer-Dewar J."/>
            <person name="Goldberg J."/>
            <person name="Griggs A."/>
            <person name="Gujja S."/>
            <person name="Hansen M."/>
            <person name="Howarth C."/>
            <person name="Imamovic A."/>
            <person name="Ireland A."/>
            <person name="Larimer J."/>
            <person name="McCowan C."/>
            <person name="Murphy C."/>
            <person name="Pearson M."/>
            <person name="Poon T.W."/>
            <person name="Priest M."/>
            <person name="Roberts A."/>
            <person name="Saif S."/>
            <person name="Shea T."/>
            <person name="Sisk P."/>
            <person name="Sykes S."/>
            <person name="Wortman J."/>
            <person name="Nusbaum C."/>
            <person name="Birren B."/>
        </authorList>
    </citation>
    <scope>NUCLEOTIDE SEQUENCE [LARGE SCALE GENOMIC DNA]</scope>
    <source>
        <strain evidence="2 3">CBS 101466</strain>
    </source>
</reference>
<dbReference type="GeneID" id="19976924"/>